<feature type="compositionally biased region" description="Low complexity" evidence="1">
    <location>
        <begin position="356"/>
        <end position="365"/>
    </location>
</feature>
<dbReference type="RefSeq" id="XP_067925665.1">
    <property type="nucleotide sequence ID" value="XM_068062362.1"/>
</dbReference>
<protein>
    <submittedName>
        <fullName evidence="2">Uncharacterized protein</fullName>
    </submittedName>
</protein>
<dbReference type="GeneID" id="94425573"/>
<feature type="region of interest" description="Disordered" evidence="1">
    <location>
        <begin position="345"/>
        <end position="381"/>
    </location>
</feature>
<accession>A0A2C6KIX8</accession>
<dbReference type="Proteomes" id="UP000221165">
    <property type="component" value="Unassembled WGS sequence"/>
</dbReference>
<evidence type="ECO:0000256" key="1">
    <source>
        <dbReference type="SAM" id="MobiDB-lite"/>
    </source>
</evidence>
<feature type="compositionally biased region" description="Basic and acidic residues" evidence="1">
    <location>
        <begin position="229"/>
        <end position="251"/>
    </location>
</feature>
<feature type="region of interest" description="Disordered" evidence="1">
    <location>
        <begin position="1601"/>
        <end position="1697"/>
    </location>
</feature>
<dbReference type="OrthoDB" id="333043at2759"/>
<feature type="compositionally biased region" description="Low complexity" evidence="1">
    <location>
        <begin position="1619"/>
        <end position="1634"/>
    </location>
</feature>
<feature type="region of interest" description="Disordered" evidence="1">
    <location>
        <begin position="131"/>
        <end position="157"/>
    </location>
</feature>
<feature type="region of interest" description="Disordered" evidence="1">
    <location>
        <begin position="404"/>
        <end position="437"/>
    </location>
</feature>
<feature type="compositionally biased region" description="Basic and acidic residues" evidence="1">
    <location>
        <begin position="269"/>
        <end position="320"/>
    </location>
</feature>
<dbReference type="VEuPathDB" id="ToxoDB:CSUI_002160"/>
<feature type="compositionally biased region" description="Polar residues" evidence="1">
    <location>
        <begin position="1601"/>
        <end position="1614"/>
    </location>
</feature>
<comment type="caution">
    <text evidence="2">The sequence shown here is derived from an EMBL/GenBank/DDBJ whole genome shotgun (WGS) entry which is preliminary data.</text>
</comment>
<proteinExistence type="predicted"/>
<feature type="compositionally biased region" description="Basic and acidic residues" evidence="1">
    <location>
        <begin position="1679"/>
        <end position="1697"/>
    </location>
</feature>
<name>A0A2C6KIX8_9APIC</name>
<feature type="compositionally biased region" description="Basic and acidic residues" evidence="1">
    <location>
        <begin position="907"/>
        <end position="918"/>
    </location>
</feature>
<feature type="region of interest" description="Disordered" evidence="1">
    <location>
        <begin position="893"/>
        <end position="918"/>
    </location>
</feature>
<gene>
    <name evidence="2" type="ORF">CSUI_002160</name>
</gene>
<feature type="compositionally biased region" description="Acidic residues" evidence="1">
    <location>
        <begin position="1635"/>
        <end position="1654"/>
    </location>
</feature>
<dbReference type="EMBL" id="MIGC01000900">
    <property type="protein sequence ID" value="PHJ23991.1"/>
    <property type="molecule type" value="Genomic_DNA"/>
</dbReference>
<feature type="region of interest" description="Disordered" evidence="1">
    <location>
        <begin position="228"/>
        <end position="320"/>
    </location>
</feature>
<sequence length="1784" mass="198802">MAPPHSSFSRLSGWRSPSPSFLLSSLLRSFHWHSFPYERSHISLKHQTLLSWRFPSRRSLDPLLLSSSSSPISPDASPEASLYFSLSSFFFSLSPCSLSSSPSLIFLSSSPPFSVCPSSFLNRRSLALSCSSSAPLSPKKRGRRGECGDALPSPRDNTLLTKTRLRLRIESGSYHDSPFSSASPSLYIREMSRCSSSSLFMSSLVSPFTGEKKRREWLSNDLLCSGGREGVRGGEEGRRDNREESLRRRIGVESGEGEVTREKRGKRKREGEKFVTNERDNGGQERRDESKKVRDENKRGKKKKEENVLGENKRERKKEKALMFDLPRPYTRREKLALKATMKEILSPPREPPPSLFSSPSSSWSDRIGEKKDKKNQVDDGVDEIEQNLLKSFHDYLSQFTLTTSSRHEEQHQSMFPTQVSIHPNSSGKKSHSHSRDDLLISSSLSSNHSSSSVSSSPSSPCSLINQSPSSSSSFLFLNSLHDRPPLSPPCEGLHSLSALSRHLDFLHSHSSTLRRCSFAFLSSSIETHPLVHLTALSLRKNLIFLSPSLLLKSMEILLSLTEPRLDEGLPSHLRQSHSSTLSTTSSLISLQKESLSLLSSYSSSRRVWPLLQDLARRFLSFFLDDIHHLHPFASLLFRLSIHPALRNKLRASSPFSSLSHMRRCFPEELFLSFLETRGIYQPSSEGTLITLLHCLVSIAGAHERRGGVDKRECGQERETNVIDPSYRIEDILIKIERGDRFLIEEGGVDTALITQVVKKYLFPDWIYTVHPHTMAVLLLQLCELNCLDESMFLSILDALLVSIHFITDRLVLPLLHVLLVCRKYFDLRIAGGSESHLFVDDSSSLTPHPVTPSLSSHSSFSFSSHPCKKSLPSSNSSSSLVASRQSFDAGVEQEISSSSSTSPWKENPRSLSSERMEDLDLSHSPISRLLPPPTLLNLATSSSSSSSLASSSLSSSPVSSPFLYDGFSPSFDTSPFIHPLYTERGKRLLQALRLRVQSRMGSIPFSLCVAEVGALFSVYKPSEGLKRDFLNQCLALDQPFSPKLLSSPSLLVTAFKICARLNVSHGSQIRFALGTGLYRHLSEMNLHQFLQLVGGGGGGVGTLETLKAVICAHSKSRIALMETYQRLSLQLAEVVMKYYELERRRREAFLLDVSRHRKKMKEEVEGRASYPLLAEGGGKGEREERSYGENTFSSLVSNRSLYVSNQVDESAKGRSLYVGEEDEGSPKKDRRGFLLSDASLSSSLLPSSSSLSVFRPSSSSSSVVAVLTSALTSLIRSWMALGLGKKRNETSLPLVLLLASFSLSPSSSSSPLYPSLSSSPLLSSRRLQPLLSLPSLFNALSLSQLLLLVNAYRRMGILMPPRLAKSLLHRLNRSGGIIDAQGAADILYTLSVQQLLSLPFSSTSSPCAKSSLSPYIPSGPSQDETLGLIKEEEKTILLPFNAGAGEEEEQEEKPENDFPTHSFKGGGGVYRQLFDSVCTALWEENYTLLDSSSSSPTAENLIYIFWSLVASERWQWVERLSLPIVEYCTTHFHEGLHTNPKAQRLFYQALCHMRCSIETASSISPSSRTRKIPPGSPSLHDLTHACYQMCLKAKVTSLPTQADPTLPSKNPSSMRIDLSLSSRQSSSVFSSFQEVEDNEQEDEEEEKEEDFVEEIPQAQTTSLRWSPRLNEASSPGRKAIEKKEEEVQERKRHGTRDMEEILSPSFTTYKRTTWWLEKKREDYQEEENLCHKFKMVHMQLNTEKGILNALMQNTLLSHLQLSTSLHLLSSSSSSSSSSSPSSL</sequence>
<feature type="compositionally biased region" description="Polar residues" evidence="1">
    <location>
        <begin position="413"/>
        <end position="428"/>
    </location>
</feature>
<keyword evidence="3" id="KW-1185">Reference proteome</keyword>
<evidence type="ECO:0000313" key="3">
    <source>
        <dbReference type="Proteomes" id="UP000221165"/>
    </source>
</evidence>
<organism evidence="2 3">
    <name type="scientific">Cystoisospora suis</name>
    <dbReference type="NCBI Taxonomy" id="483139"/>
    <lineage>
        <taxon>Eukaryota</taxon>
        <taxon>Sar</taxon>
        <taxon>Alveolata</taxon>
        <taxon>Apicomplexa</taxon>
        <taxon>Conoidasida</taxon>
        <taxon>Coccidia</taxon>
        <taxon>Eucoccidiorida</taxon>
        <taxon>Eimeriorina</taxon>
        <taxon>Sarcocystidae</taxon>
        <taxon>Cystoisospora</taxon>
    </lineage>
</organism>
<reference evidence="2 3" key="1">
    <citation type="journal article" date="2017" name="Int. J. Parasitol.">
        <title>The genome of the protozoan parasite Cystoisospora suis and a reverse vaccinology approach to identify vaccine candidates.</title>
        <authorList>
            <person name="Palmieri N."/>
            <person name="Shrestha A."/>
            <person name="Ruttkowski B."/>
            <person name="Beck T."/>
            <person name="Vogl C."/>
            <person name="Tomley F."/>
            <person name="Blake D.P."/>
            <person name="Joachim A."/>
        </authorList>
    </citation>
    <scope>NUCLEOTIDE SEQUENCE [LARGE SCALE GENOMIC DNA]</scope>
    <source>
        <strain evidence="2 3">Wien I</strain>
    </source>
</reference>
<evidence type="ECO:0000313" key="2">
    <source>
        <dbReference type="EMBL" id="PHJ23991.1"/>
    </source>
</evidence>
<feature type="compositionally biased region" description="Basic and acidic residues" evidence="1">
    <location>
        <begin position="367"/>
        <end position="378"/>
    </location>
</feature>